<dbReference type="KEGG" id="kse:Ksed_18740"/>
<dbReference type="InterPro" id="IPR027417">
    <property type="entry name" value="P-loop_NTPase"/>
</dbReference>
<gene>
    <name evidence="1" type="ordered locus">Ksed_18740</name>
</gene>
<dbReference type="Proteomes" id="UP000006666">
    <property type="component" value="Chromosome"/>
</dbReference>
<dbReference type="SUPFAM" id="SSF52540">
    <property type="entry name" value="P-loop containing nucleoside triphosphate hydrolases"/>
    <property type="match status" value="1"/>
</dbReference>
<dbReference type="HOGENOM" id="CLU_064720_0_0_11"/>
<dbReference type="EMBL" id="CP001686">
    <property type="protein sequence ID" value="ACV06876.1"/>
    <property type="molecule type" value="Genomic_DNA"/>
</dbReference>
<dbReference type="RefSeq" id="WP_015779816.1">
    <property type="nucleotide sequence ID" value="NC_013169.1"/>
</dbReference>
<accession>C7NJU4</accession>
<dbReference type="eggNOG" id="COG4424">
    <property type="taxonomic scope" value="Bacteria"/>
</dbReference>
<dbReference type="Gene3D" id="3.40.50.300">
    <property type="entry name" value="P-loop containing nucleotide triphosphate hydrolases"/>
    <property type="match status" value="1"/>
</dbReference>
<reference evidence="1 2" key="1">
    <citation type="journal article" date="2009" name="Stand. Genomic Sci.">
        <title>Complete genome sequence of Kytococcus sedentarius type strain (541).</title>
        <authorList>
            <person name="Sims D."/>
            <person name="Brettin T."/>
            <person name="Detter J.C."/>
            <person name="Han C."/>
            <person name="Lapidus A."/>
            <person name="Copeland A."/>
            <person name="Glavina Del Rio T."/>
            <person name="Nolan M."/>
            <person name="Chen F."/>
            <person name="Lucas S."/>
            <person name="Tice H."/>
            <person name="Cheng J.F."/>
            <person name="Bruce D."/>
            <person name="Goodwin L."/>
            <person name="Pitluck S."/>
            <person name="Ovchinnikova G."/>
            <person name="Pati A."/>
            <person name="Ivanova N."/>
            <person name="Mavrommatis K."/>
            <person name="Chen A."/>
            <person name="Palaniappan K."/>
            <person name="D'haeseleer P."/>
            <person name="Chain P."/>
            <person name="Bristow J."/>
            <person name="Eisen J.A."/>
            <person name="Markowitz V."/>
            <person name="Hugenholtz P."/>
            <person name="Schneider S."/>
            <person name="Goker M."/>
            <person name="Pukall R."/>
            <person name="Kyrpides N.C."/>
            <person name="Klenk H.P."/>
        </authorList>
    </citation>
    <scope>NUCLEOTIDE SEQUENCE [LARGE SCALE GENOMIC DNA]</scope>
    <source>
        <strain evidence="2">ATCC 14392 / DSM 20547 / JCM 11482 / CCUG 33030 / NBRC 15357 / NCTC 11040 / CCM 314 / 541</strain>
    </source>
</reference>
<organism evidence="1 2">
    <name type="scientific">Kytococcus sedentarius (strain ATCC 14392 / DSM 20547 / JCM 11482 / CCUG 33030 / NBRC 15357 / NCTC 11040 / CCM 314 / 541)</name>
    <name type="common">Micrococcus sedentarius</name>
    <dbReference type="NCBI Taxonomy" id="478801"/>
    <lineage>
        <taxon>Bacteria</taxon>
        <taxon>Bacillati</taxon>
        <taxon>Actinomycetota</taxon>
        <taxon>Actinomycetes</taxon>
        <taxon>Micrococcales</taxon>
        <taxon>Kytococcaceae</taxon>
        <taxon>Kytococcus</taxon>
    </lineage>
</organism>
<dbReference type="Pfam" id="PF13469">
    <property type="entry name" value="Sulfotransfer_3"/>
    <property type="match status" value="1"/>
</dbReference>
<dbReference type="STRING" id="478801.Ksed_18740"/>
<sequence>MDDSVARNSFTYPPTIYVTGAARSGSTLLGEVLGAQPGVLNVGEISLFWRDLARGNHCACGLPIAMCPLWAAALDVVEQQTGASHDAYAELAATRARLARTSRPTELLQLRRQDPAEWPADVRRLVEATRVLVAAAARESGAELVVDTSKTTPGVLFLHLCGADYDLVHLVRRPEAVVSSTLRSRGVERGNAESAPPGGSLLTGVARWSWANLNALVAARLGRPTRASVVGYEDFVADGPGTVRALLAPRGIEVAYGVFDDDTVQLASVSHAAVGNPGRGRSTITLREDTRWRSELTEGQQRVIALLTAPARLALKAFGA</sequence>
<keyword evidence="2" id="KW-1185">Reference proteome</keyword>
<dbReference type="AlphaFoldDB" id="C7NJU4"/>
<name>C7NJU4_KYTSD</name>
<proteinExistence type="predicted"/>
<evidence type="ECO:0000313" key="1">
    <source>
        <dbReference type="EMBL" id="ACV06876.1"/>
    </source>
</evidence>
<evidence type="ECO:0008006" key="3">
    <source>
        <dbReference type="Google" id="ProtNLM"/>
    </source>
</evidence>
<evidence type="ECO:0000313" key="2">
    <source>
        <dbReference type="Proteomes" id="UP000006666"/>
    </source>
</evidence>
<protein>
    <recommendedName>
        <fullName evidence="3">Sulfotransferase family protein</fullName>
    </recommendedName>
</protein>